<evidence type="ECO:0000259" key="12">
    <source>
        <dbReference type="PROSITE" id="PS52019"/>
    </source>
</evidence>
<dbReference type="InterPro" id="IPR016039">
    <property type="entry name" value="Thiolase-like"/>
</dbReference>
<dbReference type="InterPro" id="IPR020841">
    <property type="entry name" value="PKS_Beta-ketoAc_synthase_dom"/>
</dbReference>
<dbReference type="InterPro" id="IPR050091">
    <property type="entry name" value="PKS_NRPS_Biosynth_Enz"/>
</dbReference>
<dbReference type="GO" id="GO:0031177">
    <property type="term" value="F:phosphopantetheine binding"/>
    <property type="evidence" value="ECO:0007669"/>
    <property type="project" value="InterPro"/>
</dbReference>
<dbReference type="FunFam" id="1.10.1200.10:FF:000007">
    <property type="entry name" value="Probable polyketide synthase pks17"/>
    <property type="match status" value="1"/>
</dbReference>
<dbReference type="Pfam" id="PF00698">
    <property type="entry name" value="Acyl_transf_1"/>
    <property type="match status" value="1"/>
</dbReference>
<feature type="region of interest" description="C-terminal hotdog fold" evidence="8">
    <location>
        <begin position="2006"/>
        <end position="2143"/>
    </location>
</feature>
<dbReference type="InterPro" id="IPR057326">
    <property type="entry name" value="KR_dom"/>
</dbReference>
<dbReference type="PIR" id="T03221">
    <property type="entry name" value="T03221"/>
</dbReference>
<keyword evidence="6" id="KW-0511">Multifunctional enzyme</keyword>
<dbReference type="EMBL" id="AF007101">
    <property type="protein sequence ID" value="AAC38061.1"/>
    <property type="molecule type" value="Genomic_DNA"/>
</dbReference>
<dbReference type="InterPro" id="IPR020807">
    <property type="entry name" value="PKS_DH"/>
</dbReference>
<keyword evidence="2" id="KW-0596">Phosphopantetheine</keyword>
<comment type="pathway">
    <text evidence="1">Antibiotic biosynthesis.</text>
</comment>
<dbReference type="GO" id="GO:0033068">
    <property type="term" value="P:macrolide biosynthetic process"/>
    <property type="evidence" value="ECO:0007669"/>
    <property type="project" value="UniProtKB-ARBA"/>
</dbReference>
<dbReference type="PANTHER" id="PTHR43775:SF51">
    <property type="entry name" value="INACTIVE PHENOLPHTHIOCEROL SYNTHESIS POLYKETIDE SYNTHASE TYPE I PKS1-RELATED"/>
    <property type="match status" value="1"/>
</dbReference>
<keyword evidence="4" id="KW-0808">Transferase</keyword>
<dbReference type="InterPro" id="IPR000873">
    <property type="entry name" value="AMP-dep_synth/lig_dom"/>
</dbReference>
<keyword evidence="5" id="KW-0045">Antibiotic biosynthesis</keyword>
<proteinExistence type="predicted"/>
<keyword evidence="3" id="KW-0597">Phosphoprotein</keyword>
<dbReference type="PANTHER" id="PTHR43775">
    <property type="entry name" value="FATTY ACID SYNTHASE"/>
    <property type="match status" value="1"/>
</dbReference>
<dbReference type="Pfam" id="PF00550">
    <property type="entry name" value="PP-binding"/>
    <property type="match status" value="2"/>
</dbReference>
<reference evidence="13" key="1">
    <citation type="journal article" date="1997" name="Gene">
        <title>A second type-I PKS gene cluster isolated from Streptomyces hygroscopicus ATCC 29253, a rapamycin-producing strain.</title>
        <authorList>
            <person name="Ruan X."/>
            <person name="Stassi D."/>
            <person name="Lax S.A."/>
            <person name="Katz L."/>
        </authorList>
    </citation>
    <scope>NUCLEOTIDE SEQUENCE</scope>
    <source>
        <strain evidence="13">ATCC 29253</strain>
    </source>
</reference>
<dbReference type="Pfam" id="PF02801">
    <property type="entry name" value="Ketoacyl-synt_C"/>
    <property type="match status" value="1"/>
</dbReference>
<accession>O30479</accession>
<feature type="domain" description="Carrier" evidence="10">
    <location>
        <begin position="2565"/>
        <end position="2643"/>
    </location>
</feature>
<dbReference type="Pfam" id="PF08659">
    <property type="entry name" value="KR"/>
    <property type="match status" value="1"/>
</dbReference>
<protein>
    <submittedName>
        <fullName evidence="13">PKS module 1</fullName>
    </submittedName>
</protein>
<evidence type="ECO:0000256" key="5">
    <source>
        <dbReference type="ARBA" id="ARBA00023194"/>
    </source>
</evidence>
<dbReference type="InterPro" id="IPR016035">
    <property type="entry name" value="Acyl_Trfase/lysoPLipase"/>
</dbReference>
<dbReference type="InterPro" id="IPR025110">
    <property type="entry name" value="AMP-bd_C"/>
</dbReference>
<dbReference type="InterPro" id="IPR036736">
    <property type="entry name" value="ACP-like_sf"/>
</dbReference>
<dbReference type="InterPro" id="IPR014043">
    <property type="entry name" value="Acyl_transferase_dom"/>
</dbReference>
<dbReference type="FunFam" id="3.40.366.10:FF:000002">
    <property type="entry name" value="Probable polyketide synthase 2"/>
    <property type="match status" value="1"/>
</dbReference>
<evidence type="ECO:0000256" key="2">
    <source>
        <dbReference type="ARBA" id="ARBA00022450"/>
    </source>
</evidence>
<dbReference type="SUPFAM" id="SSF47336">
    <property type="entry name" value="ACP-like"/>
    <property type="match status" value="2"/>
</dbReference>
<dbReference type="InterPro" id="IPR045851">
    <property type="entry name" value="AMP-bd_C_sf"/>
</dbReference>
<sequence length="2723" mass="289110">MLRRELIRPLPELLKAHAARRGSQTAFADSRRGVSYAQLEARTRRLAGHLAQLRLLPGDRAAIYLGNCVETIESYLAIARASAIGVPINPHSSTAELAYLLDDSAARVIVTDHTRLPQVRRLQAERPHLTVVVTGDEESGAVPFDALAETEPQQPARDDLGLDDIAWMLYTSGTTGRPKGVLSTQRSCLWSVAASSAGVLGLSETDRVLWPVPLFHSLAHIYCVLSVTAVGATARITEAFDAEELLHTLRAEEFTFLAGVPTMYHYLLDAARDGDLSLPNLRVCLSAGAISTATLRAEFQETFGVPLLDCYGSTETCGLITANWPNGTQAEGSCGLPVPGLTVRIVDPETHESVETGEEGEIWVGGPSLMVGYHNQPEATEAALPRGWYRTGDLGRRDDLGYHTITGRLSELIIRSGENIHPTEVEQVLLRVPGVTDAAVVGSAHPTLGEVPVAFLVPAADGFDPDEVFAACREHLAYFKVPEELYEIGSIPRTGSGKIKRHALAQSPARLRAVSSGSFESLFRLEWTAPVPEAGPVDGDQATSAHRAGGSVTAGLEAPGSAVVDCPRGSLDEVLRAVRTGLTDRSGRVAVLTHGADHDPAQAAVWGLVESMRADAPHDAPVLVDADGGEATAALSAVLASGQPRALVRGGEVLVPRLARAGSGQRVSRPDPDGTVLVFGADQEQAAELAGHLVAAYGIRHVRLLARTAVPDLVARLTELGASVTQTVRAPGDRASLAEAFQTAGPPVTAVLQVAGPETLPTTLTGEVELGPLQDALALDELTREAHPALFVLSAPIDNGPAHAVFQAVANRRHAAGLPALALSWGPREELTSRERLALFDAATTVDDASVLAIRHELAASAVDTGAAGRLARLPAAERGRALLDLVLSEVGVITGGRPVHDRQSFRDIGMTSTSAVELRGRLAAATGLALPATLAFDYPNPDALAAYLGGRLFGDTSAAGPDTEPTDPAAPSGEPIAIVGMACRLPGGVTSPEELWELLSSGGDGISGFPTDRGWDLEHLYHPDPDHPGTSYVREGGFLHDAGDFDAALFGISPREALAMDPQQRLLLETTWEVLERAGIDPTSLRGSRTGVFAGVMYHDYISRLRTVPPELEGYLSSGGSGSVVSGRVSYTFGFEGPAVSVDTACSSSLVALHLAVQALRTGECTLAVAGGVTVMASPSSYIEFSRQRGLSPDGRCKSFAADADGAAWSEGAATLLVERLSDAQRLGHPVLGVVRGTAVNQDGASNGLTAPNGPSQQRVIRDALTNAQLTATDIDLIEAHGTGTKLGDPIEAQAVLAMYGQDRDLPVWLGSLKSNIGHTQAAAGVAGVMKAVLSMRHGVMPKSLHIDEPTPEVDWSAGTVELLAEARDWPGADERPRRAGVSSFGVSGTNAHVILEQAPPAPEPTESAEPVEPSEAAGPSGPVGLELGPSGPVPWVLSAQNETALKDLARQLVTETEGTVHQIAHSLITQRSTTLPHRAVLVGSTREEFATALEQITRHTPDGGKTVLVFPGQGSQWVGMGQRLWETSPLYRDTIHEIDTALSEYIDWSVTDILTSQPGAPTWDRVDVIQPVLFTTMTALATLWQHHGLTPDAIIGHSQGEIAAAYTAGALTLQDAARITTLRSKALLPLTGHGTMISVLAPPEKIQEIADPDHWNTRIWIAAHNAPNTTTITGDTQAITHLTQQLSHHRIMRWQLPGVDFAGHSGHIDQLHNQLQKILAPITPQKPTIPFYSTTDNTWITDTTLDADYWYRNLRQPVLFQPAINHLTNNGYTTYIETSPHPTLTPSIQETNPNTTTIHTLHNNQNDTHALLTALGHAHTHGHPITWHTLIPPTKTTPLPTYPFQHTRYWLNDKPTVDTQDATQLGLIPTPHPLVPATTTLAETGATILTGHINPAHHPWTTDHAVNGTPLLPGTALVDMALHAGDHTDHTTLDELIIHTPITLTHPTTIQLTISPPDNTNTHTLTVHTRNSPDGPWTAHATGTLTQHQHTPDPPQTTWPPTDAEPIPLDGTYQRLATTGLEYGPTFQGLDALWRRDSRLFADVRLPNTDHTDSADGYGIHPALLDAALHALVAVSDGDEIRLPFAWTGVTLHATGATKLRVELEWDASGSASLRAFDPSGQPVVTVESLASRVISPEQLRSASARSGPLYRPEWIAWSGAGTPGGAVEFERYEVPTVGDDVLADTHRRSTETLTRIQQHLAADTTTPLVVEATHDDLAGAAVWGLIRTAQTEHPGRIILIDTDNHPTSRKALPTLIASGEPQARIRDGAITLPRLTVVAPTEPAGVGEGTVLITGGTGSLGSLIARHLVTEHGVRDLVLVSRQGPDAPGATELIAELQQLGAQVRVRSCDTTDRAALAALVDEVGPFAGVVHTAGALADATVDNLDADALATTIAAKAHAAWWLHEHTQDHGLTLFMVFSSLASVLGSAGQANYAAANSFLDALATHRRTLGLPGTSLAWGSWERTSGMSAHLTRADHDRLARAGLRPLTDEQGLEFFDGALAVDLGQVVTATFDLPAIGRSGAVPVLLRGLVRAPRRAAVGADSGGAEPWTERIATLAPDARERSVLTSVIEQVAQALGHPDPGAIEPDQAFKSLGFDSLTAVEFRNRLSAMTGLQLPATLVFDYPAAGAVTRYLLDQVSPAPAAAGPDDDPDERELRRVLERVPVARFREAGVLEALLKLAGPDPARTPDAAEPDEDGLIDAMDTEALIRHVMDGTGA</sequence>
<dbReference type="InterPro" id="IPR020806">
    <property type="entry name" value="PKS_PP-bd"/>
</dbReference>
<dbReference type="InterPro" id="IPR032821">
    <property type="entry name" value="PKS_assoc"/>
</dbReference>
<dbReference type="Gene3D" id="3.10.129.110">
    <property type="entry name" value="Polyketide synthase dehydratase"/>
    <property type="match status" value="1"/>
</dbReference>
<evidence type="ECO:0000256" key="6">
    <source>
        <dbReference type="ARBA" id="ARBA00023268"/>
    </source>
</evidence>
<dbReference type="InterPro" id="IPR014031">
    <property type="entry name" value="Ketoacyl_synth_C"/>
</dbReference>
<evidence type="ECO:0000259" key="10">
    <source>
        <dbReference type="PROSITE" id="PS50075"/>
    </source>
</evidence>
<dbReference type="Pfam" id="PF22953">
    <property type="entry name" value="SpnB_Rossmann"/>
    <property type="match status" value="1"/>
</dbReference>
<dbReference type="PROSITE" id="PS52019">
    <property type="entry name" value="PKS_MFAS_DH"/>
    <property type="match status" value="1"/>
</dbReference>
<evidence type="ECO:0000259" key="11">
    <source>
        <dbReference type="PROSITE" id="PS52004"/>
    </source>
</evidence>
<dbReference type="Gene3D" id="3.40.50.12780">
    <property type="entry name" value="N-terminal domain of ligase-like"/>
    <property type="match status" value="1"/>
</dbReference>
<dbReference type="InterPro" id="IPR014030">
    <property type="entry name" value="Ketoacyl_synth_N"/>
</dbReference>
<feature type="active site" description="Proton donor; for dehydratase activity" evidence="8">
    <location>
        <position position="2068"/>
    </location>
</feature>
<dbReference type="FunFam" id="3.40.47.10:FF:000019">
    <property type="entry name" value="Polyketide synthase type I"/>
    <property type="match status" value="1"/>
</dbReference>
<dbReference type="InterPro" id="IPR055123">
    <property type="entry name" value="SpnB-like_Rossmann"/>
</dbReference>
<feature type="active site" description="Proton acceptor; for dehydratase activity" evidence="8">
    <location>
        <position position="1906"/>
    </location>
</feature>
<dbReference type="InterPro" id="IPR009081">
    <property type="entry name" value="PP-bd_ACP"/>
</dbReference>
<evidence type="ECO:0000313" key="13">
    <source>
        <dbReference type="EMBL" id="AAC38061.1"/>
    </source>
</evidence>
<dbReference type="CDD" id="cd08956">
    <property type="entry name" value="KR_3_FAS_SDR_x"/>
    <property type="match status" value="1"/>
</dbReference>
<dbReference type="InterPro" id="IPR001227">
    <property type="entry name" value="Ac_transferase_dom_sf"/>
</dbReference>
<dbReference type="Gene3D" id="3.30.70.3290">
    <property type="match status" value="1"/>
</dbReference>
<dbReference type="InterPro" id="IPR013968">
    <property type="entry name" value="PKS_KR"/>
</dbReference>
<feature type="compositionally biased region" description="Low complexity" evidence="9">
    <location>
        <begin position="1406"/>
        <end position="1422"/>
    </location>
</feature>
<dbReference type="Pfam" id="PF00501">
    <property type="entry name" value="AMP-binding"/>
    <property type="match status" value="1"/>
</dbReference>
<dbReference type="Gene3D" id="3.40.366.10">
    <property type="entry name" value="Malonyl-Coenzyme A Acyl Carrier Protein, domain 2"/>
    <property type="match status" value="1"/>
</dbReference>
<dbReference type="PROSITE" id="PS52004">
    <property type="entry name" value="KS3_2"/>
    <property type="match status" value="1"/>
</dbReference>
<dbReference type="SUPFAM" id="SSF51735">
    <property type="entry name" value="NAD(P)-binding Rossmann-fold domains"/>
    <property type="match status" value="3"/>
</dbReference>
<feature type="region of interest" description="Disordered" evidence="9">
    <location>
        <begin position="1972"/>
        <end position="2007"/>
    </location>
</feature>
<dbReference type="SUPFAM" id="SSF53901">
    <property type="entry name" value="Thiolase-like"/>
    <property type="match status" value="1"/>
</dbReference>
<dbReference type="Pfam" id="PF13193">
    <property type="entry name" value="AMP-binding_C"/>
    <property type="match status" value="1"/>
</dbReference>
<evidence type="ECO:0000256" key="3">
    <source>
        <dbReference type="ARBA" id="ARBA00022553"/>
    </source>
</evidence>
<evidence type="ECO:0000256" key="7">
    <source>
        <dbReference type="ARBA" id="ARBA00023315"/>
    </source>
</evidence>
<dbReference type="SMART" id="SM00822">
    <property type="entry name" value="PKS_KR"/>
    <property type="match status" value="1"/>
</dbReference>
<dbReference type="InterPro" id="IPR042099">
    <property type="entry name" value="ANL_N_sf"/>
</dbReference>
<dbReference type="InterPro" id="IPR018201">
    <property type="entry name" value="Ketoacyl_synth_AS"/>
</dbReference>
<dbReference type="SUPFAM" id="SSF56801">
    <property type="entry name" value="Acetyl-CoA synthetase-like"/>
    <property type="match status" value="1"/>
</dbReference>
<dbReference type="PROSITE" id="PS00455">
    <property type="entry name" value="AMP_BINDING"/>
    <property type="match status" value="1"/>
</dbReference>
<dbReference type="InterPro" id="IPR036291">
    <property type="entry name" value="NAD(P)-bd_dom_sf"/>
</dbReference>
<dbReference type="GO" id="GO:0004315">
    <property type="term" value="F:3-oxoacyl-[acyl-carrier-protein] synthase activity"/>
    <property type="evidence" value="ECO:0007669"/>
    <property type="project" value="InterPro"/>
</dbReference>
<dbReference type="Gene3D" id="1.10.1200.10">
    <property type="entry name" value="ACP-like"/>
    <property type="match status" value="2"/>
</dbReference>
<dbReference type="GO" id="GO:0004312">
    <property type="term" value="F:fatty acid synthase activity"/>
    <property type="evidence" value="ECO:0007669"/>
    <property type="project" value="TreeGrafter"/>
</dbReference>
<dbReference type="GO" id="GO:0006633">
    <property type="term" value="P:fatty acid biosynthetic process"/>
    <property type="evidence" value="ECO:0007669"/>
    <property type="project" value="InterPro"/>
</dbReference>
<dbReference type="Gene3D" id="3.30.300.30">
    <property type="match status" value="1"/>
</dbReference>
<feature type="region of interest" description="Disordered" evidence="9">
    <location>
        <begin position="1402"/>
        <end position="1431"/>
    </location>
</feature>
<dbReference type="InterPro" id="IPR049900">
    <property type="entry name" value="PKS_mFAS_DH"/>
</dbReference>
<dbReference type="PROSITE" id="PS50075">
    <property type="entry name" value="CARRIER"/>
    <property type="match status" value="2"/>
</dbReference>
<dbReference type="Pfam" id="PF16197">
    <property type="entry name" value="KAsynt_C_assoc"/>
    <property type="match status" value="1"/>
</dbReference>
<dbReference type="Gene3D" id="3.40.47.10">
    <property type="match status" value="1"/>
</dbReference>
<evidence type="ECO:0000256" key="8">
    <source>
        <dbReference type="PROSITE-ProRule" id="PRU01363"/>
    </source>
</evidence>
<dbReference type="InterPro" id="IPR020845">
    <property type="entry name" value="AMP-binding_CS"/>
</dbReference>
<dbReference type="SUPFAM" id="SSF52151">
    <property type="entry name" value="FabD/lysophospholipase-like"/>
    <property type="match status" value="1"/>
</dbReference>
<dbReference type="SUPFAM" id="SSF55048">
    <property type="entry name" value="Probable ACP-binding domain of malonyl-CoA ACP transacylase"/>
    <property type="match status" value="1"/>
</dbReference>
<dbReference type="InterPro" id="IPR016036">
    <property type="entry name" value="Malonyl_transacylase_ACP-bd"/>
</dbReference>
<feature type="domain" description="Carrier" evidence="10">
    <location>
        <begin position="874"/>
        <end position="953"/>
    </location>
</feature>
<dbReference type="PROSITE" id="PS00606">
    <property type="entry name" value="KS3_1"/>
    <property type="match status" value="1"/>
</dbReference>
<dbReference type="Pfam" id="PF21089">
    <property type="entry name" value="PKS_DH_N"/>
    <property type="match status" value="1"/>
</dbReference>
<dbReference type="SMART" id="SM00826">
    <property type="entry name" value="PKS_DH"/>
    <property type="match status" value="1"/>
</dbReference>
<dbReference type="Gene3D" id="3.40.50.720">
    <property type="entry name" value="NAD(P)-binding Rossmann-like Domain"/>
    <property type="match status" value="2"/>
</dbReference>
<feature type="region of interest" description="N-terminal hotdog fold" evidence="8">
    <location>
        <begin position="1874"/>
        <end position="1994"/>
    </location>
</feature>
<dbReference type="SMART" id="SM01294">
    <property type="entry name" value="PKS_PP_betabranch"/>
    <property type="match status" value="1"/>
</dbReference>
<feature type="domain" description="PKS/mFAS DH" evidence="12">
    <location>
        <begin position="1874"/>
        <end position="2143"/>
    </location>
</feature>
<name>O30479_STRHY</name>
<dbReference type="CDD" id="cd00833">
    <property type="entry name" value="PKS"/>
    <property type="match status" value="1"/>
</dbReference>
<dbReference type="SMART" id="SM00827">
    <property type="entry name" value="PKS_AT"/>
    <property type="match status" value="1"/>
</dbReference>
<evidence type="ECO:0000256" key="4">
    <source>
        <dbReference type="ARBA" id="ARBA00022679"/>
    </source>
</evidence>
<evidence type="ECO:0000256" key="1">
    <source>
        <dbReference type="ARBA" id="ARBA00004792"/>
    </source>
</evidence>
<dbReference type="Pfam" id="PF00109">
    <property type="entry name" value="ketoacyl-synt"/>
    <property type="match status" value="1"/>
</dbReference>
<dbReference type="InterPro" id="IPR042104">
    <property type="entry name" value="PKS_dehydratase_sf"/>
</dbReference>
<dbReference type="InterPro" id="IPR049552">
    <property type="entry name" value="PKS_DH_N"/>
</dbReference>
<dbReference type="InterPro" id="IPR049551">
    <property type="entry name" value="PKS_DH_C"/>
</dbReference>
<organism evidence="13">
    <name type="scientific">Streptomyces hygroscopicus</name>
    <dbReference type="NCBI Taxonomy" id="1912"/>
    <lineage>
        <taxon>Bacteria</taxon>
        <taxon>Bacillati</taxon>
        <taxon>Actinomycetota</taxon>
        <taxon>Actinomycetes</taxon>
        <taxon>Kitasatosporales</taxon>
        <taxon>Streptomycetaceae</taxon>
        <taxon>Streptomyces</taxon>
        <taxon>Streptomyces violaceusniger group</taxon>
    </lineage>
</organism>
<dbReference type="SMART" id="SM00823">
    <property type="entry name" value="PKS_PP"/>
    <property type="match status" value="2"/>
</dbReference>
<evidence type="ECO:0000256" key="9">
    <source>
        <dbReference type="SAM" id="MobiDB-lite"/>
    </source>
</evidence>
<dbReference type="Pfam" id="PF14765">
    <property type="entry name" value="PS-DH"/>
    <property type="match status" value="1"/>
</dbReference>
<feature type="domain" description="Ketosynthase family 3 (KS3)" evidence="11">
    <location>
        <begin position="974"/>
        <end position="1399"/>
    </location>
</feature>
<dbReference type="SMART" id="SM00825">
    <property type="entry name" value="PKS_KS"/>
    <property type="match status" value="1"/>
</dbReference>
<keyword evidence="7" id="KW-0012">Acyltransferase</keyword>